<evidence type="ECO:0000313" key="4">
    <source>
        <dbReference type="EMBL" id="KAJ4452164.1"/>
    </source>
</evidence>
<feature type="domain" description="Dynein heavy chain C-terminal" evidence="3">
    <location>
        <begin position="260"/>
        <end position="558"/>
    </location>
</feature>
<dbReference type="Pfam" id="PF03028">
    <property type="entry name" value="Dynein_heavy"/>
    <property type="match status" value="1"/>
</dbReference>
<organism evidence="4 5">
    <name type="scientific">Periplaneta americana</name>
    <name type="common">American cockroach</name>
    <name type="synonym">Blatta americana</name>
    <dbReference type="NCBI Taxonomy" id="6978"/>
    <lineage>
        <taxon>Eukaryota</taxon>
        <taxon>Metazoa</taxon>
        <taxon>Ecdysozoa</taxon>
        <taxon>Arthropoda</taxon>
        <taxon>Hexapoda</taxon>
        <taxon>Insecta</taxon>
        <taxon>Pterygota</taxon>
        <taxon>Neoptera</taxon>
        <taxon>Polyneoptera</taxon>
        <taxon>Dictyoptera</taxon>
        <taxon>Blattodea</taxon>
        <taxon>Blattoidea</taxon>
        <taxon>Blattidae</taxon>
        <taxon>Blattinae</taxon>
        <taxon>Periplaneta</taxon>
    </lineage>
</organism>
<name>A0ABQ8U424_PERAM</name>
<dbReference type="InterPro" id="IPR026983">
    <property type="entry name" value="DHC"/>
</dbReference>
<dbReference type="Pfam" id="PF18199">
    <property type="entry name" value="Dynein_C"/>
    <property type="match status" value="1"/>
</dbReference>
<dbReference type="Proteomes" id="UP001148838">
    <property type="component" value="Unassembled WGS sequence"/>
</dbReference>
<dbReference type="InterPro" id="IPR041658">
    <property type="entry name" value="AAA_lid_11"/>
</dbReference>
<dbReference type="PANTHER" id="PTHR22878">
    <property type="entry name" value="DYNEIN HEAVY CHAIN 6, AXONEMAL-LIKE-RELATED"/>
    <property type="match status" value="1"/>
</dbReference>
<feature type="domain" description="Dynein heavy chain region D6 P-loop" evidence="1">
    <location>
        <begin position="26"/>
        <end position="78"/>
    </location>
</feature>
<proteinExistence type="predicted"/>
<reference evidence="4 5" key="1">
    <citation type="journal article" date="2022" name="Allergy">
        <title>Genome assembly and annotation of Periplaneta americana reveal a comprehensive cockroach allergen profile.</title>
        <authorList>
            <person name="Wang L."/>
            <person name="Xiong Q."/>
            <person name="Saelim N."/>
            <person name="Wang L."/>
            <person name="Nong W."/>
            <person name="Wan A.T."/>
            <person name="Shi M."/>
            <person name="Liu X."/>
            <person name="Cao Q."/>
            <person name="Hui J.H.L."/>
            <person name="Sookrung N."/>
            <person name="Leung T.F."/>
            <person name="Tungtrongchitr A."/>
            <person name="Tsui S.K.W."/>
        </authorList>
    </citation>
    <scope>NUCLEOTIDE SEQUENCE [LARGE SCALE GENOMIC DNA]</scope>
    <source>
        <strain evidence="4">PWHHKU_190912</strain>
    </source>
</reference>
<accession>A0ABQ8U424</accession>
<evidence type="ECO:0000259" key="3">
    <source>
        <dbReference type="Pfam" id="PF18199"/>
    </source>
</evidence>
<evidence type="ECO:0000259" key="2">
    <source>
        <dbReference type="Pfam" id="PF18198"/>
    </source>
</evidence>
<sequence length="562" mass="64596">MDLREVGYDDRDWINLAQDRDRWRAYNCHLAPSWMPQLEQLIENIKIETSHKEFRIWLTSTPSPYFPVYILQNGSKMTVEPPRGIKANLLRAHMSQVPEFQDFLLSDNEKVPAFKMLLFSLCLFHGVCLERRKFGPLGFNIPYEFTDGDLRICISQLHMFLMEYLEVPFKVLLYTAGEINYGGRVTDDWDRRCIMFMLRDYYKAEVVSEKYIFDKNGVYHQLAPDAMLDDFLYYIRSLPLNDDPELFGLHPNADISYAMRETSSCLATLLELQPRVVGGAAQSQEEVASSLAKTINEEIPDVFDLDAISAKYPVMYEESLNTVLVQEVLRYNRLIVIIHSSLQELLNALKGIVVMSAALEDMSESLFTNRVPALWANRAYPSLKPLSSWVNDLKARLQFLNEWIEKGIPPVFWISGFYFPQAFLTGTLQNFARKYVVSIDAIDFGFKVLTESPKKRPDDGCCIWGLFLEGARWDSDEKILAESKPKELYTDMPVIWLLPEANRIPPPTGIYECPVYKTLTRAGTLSTTGHSTNYVVTIEIPSDKEQSHWIKRGVALICALDF</sequence>
<evidence type="ECO:0000313" key="5">
    <source>
        <dbReference type="Proteomes" id="UP001148838"/>
    </source>
</evidence>
<dbReference type="InterPro" id="IPR043160">
    <property type="entry name" value="Dynein_C_barrel"/>
</dbReference>
<gene>
    <name evidence="4" type="primary">DNAH1</name>
    <name evidence="4" type="ORF">ANN_03682</name>
</gene>
<dbReference type="Gene3D" id="3.40.50.300">
    <property type="entry name" value="P-loop containing nucleotide triphosphate hydrolases"/>
    <property type="match status" value="1"/>
</dbReference>
<comment type="caution">
    <text evidence="4">The sequence shown here is derived from an EMBL/GenBank/DDBJ whole genome shotgun (WGS) entry which is preliminary data.</text>
</comment>
<dbReference type="InterPro" id="IPR004273">
    <property type="entry name" value="Dynein_heavy_D6_P-loop"/>
</dbReference>
<dbReference type="Pfam" id="PF18198">
    <property type="entry name" value="AAA_lid_11"/>
    <property type="match status" value="1"/>
</dbReference>
<protein>
    <submittedName>
        <fullName evidence="4">Dynein heavy chain 1, axonemal</fullName>
    </submittedName>
</protein>
<dbReference type="Gene3D" id="1.20.1270.280">
    <property type="match status" value="1"/>
</dbReference>
<dbReference type="Gene3D" id="1.10.8.720">
    <property type="entry name" value="Region D6 of dynein motor"/>
    <property type="match status" value="1"/>
</dbReference>
<feature type="domain" description="Dynein heavy chain AAA lid" evidence="2">
    <location>
        <begin position="114"/>
        <end position="253"/>
    </location>
</feature>
<dbReference type="EMBL" id="JAJSOF020000001">
    <property type="protein sequence ID" value="KAJ4452164.1"/>
    <property type="molecule type" value="Genomic_DNA"/>
</dbReference>
<evidence type="ECO:0000259" key="1">
    <source>
        <dbReference type="Pfam" id="PF03028"/>
    </source>
</evidence>
<dbReference type="InterPro" id="IPR042219">
    <property type="entry name" value="AAA_lid_11_sf"/>
</dbReference>
<dbReference type="InterPro" id="IPR041228">
    <property type="entry name" value="Dynein_C"/>
</dbReference>
<dbReference type="InterPro" id="IPR027417">
    <property type="entry name" value="P-loop_NTPase"/>
</dbReference>
<keyword evidence="5" id="KW-1185">Reference proteome</keyword>
<dbReference type="Gene3D" id="3.10.490.20">
    <property type="match status" value="1"/>
</dbReference>
<dbReference type="PANTHER" id="PTHR22878:SF73">
    <property type="entry name" value="DYNEIN AXONEMAL HEAVY CHAIN 1"/>
    <property type="match status" value="1"/>
</dbReference>